<dbReference type="Proteomes" id="UP000708208">
    <property type="component" value="Unassembled WGS sequence"/>
</dbReference>
<evidence type="ECO:0000256" key="1">
    <source>
        <dbReference type="SAM" id="Phobius"/>
    </source>
</evidence>
<sequence>MLVLIATHAKRILTSTKAYVLKNNHPELGPYVQFLKVSYDISSLACNTPVYLSYDKEKRFYGVRKCHISQRITCLIIQFISIFSALTRIKLAGEALIKKRNVIMYFDFANETVLNVFIFWHFYLHWFETWRLEEYLESIQTTSLLRFNATPIWKAKTFPLMKWLVLLLNVKIWLRVVYKIELGTWESFIASGVSNAREIFWLPDTYPIGYFLSRTGILSRFENVFVQHSMLNAIVPLSAMPVYYIGKDFYTGILKRRMDPGVVLQLYEEYKGIIHAANKYASTYVLYYTFMVVTFFSVHLFDTLNTTDFWWQLNMYIYDVDMWVILYLPTRTLINVSLLVESI</sequence>
<name>A0A8J2KAB0_9HEXA</name>
<protein>
    <submittedName>
        <fullName evidence="2">Uncharacterized protein</fullName>
    </submittedName>
</protein>
<evidence type="ECO:0000313" key="2">
    <source>
        <dbReference type="EMBL" id="CAG7785153.1"/>
    </source>
</evidence>
<keyword evidence="1" id="KW-0472">Membrane</keyword>
<comment type="caution">
    <text evidence="2">The sequence shown here is derived from an EMBL/GenBank/DDBJ whole genome shotgun (WGS) entry which is preliminary data.</text>
</comment>
<reference evidence="2" key="1">
    <citation type="submission" date="2021-06" db="EMBL/GenBank/DDBJ databases">
        <authorList>
            <person name="Hodson N. C."/>
            <person name="Mongue J. A."/>
            <person name="Jaron S. K."/>
        </authorList>
    </citation>
    <scope>NUCLEOTIDE SEQUENCE</scope>
</reference>
<keyword evidence="1" id="KW-0812">Transmembrane</keyword>
<feature type="transmembrane region" description="Helical" evidence="1">
    <location>
        <begin position="322"/>
        <end position="340"/>
    </location>
</feature>
<feature type="transmembrane region" description="Helical" evidence="1">
    <location>
        <begin position="284"/>
        <end position="302"/>
    </location>
</feature>
<accession>A0A8J2KAB0</accession>
<evidence type="ECO:0000313" key="3">
    <source>
        <dbReference type="Proteomes" id="UP000708208"/>
    </source>
</evidence>
<keyword evidence="3" id="KW-1185">Reference proteome</keyword>
<organism evidence="2 3">
    <name type="scientific">Allacma fusca</name>
    <dbReference type="NCBI Taxonomy" id="39272"/>
    <lineage>
        <taxon>Eukaryota</taxon>
        <taxon>Metazoa</taxon>
        <taxon>Ecdysozoa</taxon>
        <taxon>Arthropoda</taxon>
        <taxon>Hexapoda</taxon>
        <taxon>Collembola</taxon>
        <taxon>Symphypleona</taxon>
        <taxon>Sminthuridae</taxon>
        <taxon>Allacma</taxon>
    </lineage>
</organism>
<proteinExistence type="predicted"/>
<keyword evidence="1" id="KW-1133">Transmembrane helix</keyword>
<gene>
    <name evidence="2" type="ORF">AFUS01_LOCUS23796</name>
</gene>
<dbReference type="EMBL" id="CAJVCH010290382">
    <property type="protein sequence ID" value="CAG7785153.1"/>
    <property type="molecule type" value="Genomic_DNA"/>
</dbReference>
<dbReference type="AlphaFoldDB" id="A0A8J2KAB0"/>